<sequence length="278" mass="29992">MTGKDPSEIDSARRHLLGLTAATTARIVAMGSLAGTIISSSSAEAGGRAWWKKGGDKPGKGPGKNPMCLLRGTSIMTPKGEVPVEELRIGDLVETIGGKALPIKWIGLQTYKCRGPTWNMDVVPIRISPSALDEGTPKRKLYLSPGHSLYIDGVLIRAKDLVNGTTIMPELPADSRAIEYFQILLDAHQVILAEGAPVESFQLNADNYEGFTNFAEFARLYPADVNLTMSPYAPIVGYGGREHLKALLRLASAGFIRARTPTRDAHVRLAARGERIAC</sequence>
<dbReference type="SUPFAM" id="SSF51294">
    <property type="entry name" value="Hedgehog/intein (Hint) domain"/>
    <property type="match status" value="1"/>
</dbReference>
<evidence type="ECO:0000259" key="1">
    <source>
        <dbReference type="Pfam" id="PF13403"/>
    </source>
</evidence>
<name>A0ABV0LXZ5_9HYPH</name>
<evidence type="ECO:0000313" key="3">
    <source>
        <dbReference type="Proteomes" id="UP001496627"/>
    </source>
</evidence>
<comment type="caution">
    <text evidence="2">The sequence shown here is derived from an EMBL/GenBank/DDBJ whole genome shotgun (WGS) entry which is preliminary data.</text>
</comment>
<proteinExistence type="predicted"/>
<dbReference type="Gene3D" id="2.170.16.10">
    <property type="entry name" value="Hedgehog/Intein (Hint) domain"/>
    <property type="match status" value="1"/>
</dbReference>
<keyword evidence="3" id="KW-1185">Reference proteome</keyword>
<dbReference type="InterPro" id="IPR036844">
    <property type="entry name" value="Hint_dom_sf"/>
</dbReference>
<reference evidence="2 3" key="1">
    <citation type="submission" date="2024-05" db="EMBL/GenBank/DDBJ databases">
        <title>Neorhizobium sp. Rsf11, a plant growth promoting and heavy metal resistant PAH-degrader.</title>
        <authorList>
            <person name="Golubev S.N."/>
            <person name="Muratova A.Y."/>
            <person name="Markelova M.I."/>
        </authorList>
    </citation>
    <scope>NUCLEOTIDE SEQUENCE [LARGE SCALE GENOMIC DNA]</scope>
    <source>
        <strain evidence="2 3">Rsf11</strain>
    </source>
</reference>
<organism evidence="2 3">
    <name type="scientific">Neorhizobium phenanthreniclasticum</name>
    <dbReference type="NCBI Taxonomy" id="3157917"/>
    <lineage>
        <taxon>Bacteria</taxon>
        <taxon>Pseudomonadati</taxon>
        <taxon>Pseudomonadota</taxon>
        <taxon>Alphaproteobacteria</taxon>
        <taxon>Hyphomicrobiales</taxon>
        <taxon>Rhizobiaceae</taxon>
        <taxon>Rhizobium/Agrobacterium group</taxon>
        <taxon>Neorhizobium</taxon>
    </lineage>
</organism>
<gene>
    <name evidence="2" type="ORF">ABK249_05980</name>
</gene>
<dbReference type="RefSeq" id="WP_348862422.1">
    <property type="nucleotide sequence ID" value="NZ_JBEAAL010000002.1"/>
</dbReference>
<dbReference type="EMBL" id="JBEAAL010000002">
    <property type="protein sequence ID" value="MEQ1404474.1"/>
    <property type="molecule type" value="Genomic_DNA"/>
</dbReference>
<dbReference type="Pfam" id="PF13403">
    <property type="entry name" value="Hint_2"/>
    <property type="match status" value="1"/>
</dbReference>
<feature type="domain" description="Hedgehog/Intein (Hint)" evidence="1">
    <location>
        <begin position="67"/>
        <end position="202"/>
    </location>
</feature>
<dbReference type="InterPro" id="IPR028992">
    <property type="entry name" value="Hedgehog/Intein_dom"/>
</dbReference>
<dbReference type="Proteomes" id="UP001496627">
    <property type="component" value="Unassembled WGS sequence"/>
</dbReference>
<accession>A0ABV0LXZ5</accession>
<evidence type="ECO:0000313" key="2">
    <source>
        <dbReference type="EMBL" id="MEQ1404474.1"/>
    </source>
</evidence>
<protein>
    <submittedName>
        <fullName evidence="2">Hint domain-containing protein</fullName>
    </submittedName>
</protein>